<dbReference type="Proteomes" id="UP001290462">
    <property type="component" value="Unassembled WGS sequence"/>
</dbReference>
<dbReference type="SUPFAM" id="SSF52980">
    <property type="entry name" value="Restriction endonuclease-like"/>
    <property type="match status" value="1"/>
</dbReference>
<organism evidence="4 5">
    <name type="scientific">Carnobacterium maltaromaticum</name>
    <name type="common">Carnobacterium piscicola</name>
    <dbReference type="NCBI Taxonomy" id="2751"/>
    <lineage>
        <taxon>Bacteria</taxon>
        <taxon>Bacillati</taxon>
        <taxon>Bacillota</taxon>
        <taxon>Bacilli</taxon>
        <taxon>Lactobacillales</taxon>
        <taxon>Carnobacteriaceae</taxon>
        <taxon>Carnobacterium</taxon>
    </lineage>
</organism>
<evidence type="ECO:0000313" key="4">
    <source>
        <dbReference type="EMBL" id="MDZ5757217.1"/>
    </source>
</evidence>
<evidence type="ECO:0000313" key="5">
    <source>
        <dbReference type="Proteomes" id="UP001290462"/>
    </source>
</evidence>
<sequence length="169" mass="19760">MEIIEPFKMLIETLLENKLVWVLIAILLISYVLKIVRFFIERNKNYELKEIDLMSGQDFEYCFANILRKSDYKKVKVTQYQGDQGIDILASKDSRNIGYQCKRYKKNVGNKAVQEAHAGKSYYGLDEVYVVTNSYFTKPAIELANKTGVILLNRDDLYKMMKELKMDKS</sequence>
<keyword evidence="2" id="KW-1133">Transmembrane helix</keyword>
<accession>A0AAW9K1F5</accession>
<keyword evidence="4" id="KW-0540">Nuclease</keyword>
<dbReference type="RefSeq" id="WP_322808276.1">
    <property type="nucleotide sequence ID" value="NZ_CBCPKA010000004.1"/>
</dbReference>
<name>A0AAW9K1F5_CARML</name>
<keyword evidence="4" id="KW-0255">Endonuclease</keyword>
<dbReference type="Pfam" id="PF04471">
    <property type="entry name" value="Mrr_cat"/>
    <property type="match status" value="1"/>
</dbReference>
<dbReference type="GO" id="GO:0009307">
    <property type="term" value="P:DNA restriction-modification system"/>
    <property type="evidence" value="ECO:0007669"/>
    <property type="project" value="InterPro"/>
</dbReference>
<proteinExistence type="predicted"/>
<dbReference type="InterPro" id="IPR011856">
    <property type="entry name" value="tRNA_endonuc-like_dom_sf"/>
</dbReference>
<feature type="domain" description="Restriction endonuclease type IV Mrr" evidence="3">
    <location>
        <begin position="52"/>
        <end position="161"/>
    </location>
</feature>
<dbReference type="EMBL" id="JAVBVO010000001">
    <property type="protein sequence ID" value="MDZ5757217.1"/>
    <property type="molecule type" value="Genomic_DNA"/>
</dbReference>
<dbReference type="GO" id="GO:0003677">
    <property type="term" value="F:DNA binding"/>
    <property type="evidence" value="ECO:0007669"/>
    <property type="project" value="InterPro"/>
</dbReference>
<keyword evidence="1" id="KW-0378">Hydrolase</keyword>
<keyword evidence="2" id="KW-0812">Transmembrane</keyword>
<dbReference type="AlphaFoldDB" id="A0AAW9K1F5"/>
<evidence type="ECO:0000259" key="3">
    <source>
        <dbReference type="Pfam" id="PF04471"/>
    </source>
</evidence>
<dbReference type="InterPro" id="IPR007560">
    <property type="entry name" value="Restrct_endonuc_IV_Mrr"/>
</dbReference>
<dbReference type="PANTHER" id="PTHR30015:SF6">
    <property type="entry name" value="SLL1429 PROTEIN"/>
    <property type="match status" value="1"/>
</dbReference>
<reference evidence="4" key="1">
    <citation type="submission" date="2023-08" db="EMBL/GenBank/DDBJ databases">
        <title>Genomic characterization of piscicolin 126 produced by Carnobacterium maltaromaticum CM22 strain isolated from salmon (Salmo salar).</title>
        <authorList>
            <person name="Gonzalez-Gragera E."/>
            <person name="Garcia-Lopez J.D."/>
            <person name="Teso-Perez C."/>
            <person name="Gimenez-Hernandez I."/>
            <person name="Peralta-Sanchez J.M."/>
            <person name="Valdivia E."/>
            <person name="Montalban-Lopez M."/>
            <person name="Martin-Platero A.M."/>
            <person name="Banos A."/>
            <person name="Martinez-Bueno M."/>
        </authorList>
    </citation>
    <scope>NUCLEOTIDE SEQUENCE</scope>
    <source>
        <strain evidence="4">CM22</strain>
    </source>
</reference>
<dbReference type="PANTHER" id="PTHR30015">
    <property type="entry name" value="MRR RESTRICTION SYSTEM PROTEIN"/>
    <property type="match status" value="1"/>
</dbReference>
<feature type="transmembrane region" description="Helical" evidence="2">
    <location>
        <begin position="20"/>
        <end position="40"/>
    </location>
</feature>
<dbReference type="InterPro" id="IPR052906">
    <property type="entry name" value="Type_IV_Methyl-Rstrct_Enzyme"/>
</dbReference>
<keyword evidence="2" id="KW-0472">Membrane</keyword>
<comment type="caution">
    <text evidence="4">The sequence shown here is derived from an EMBL/GenBank/DDBJ whole genome shotgun (WGS) entry which is preliminary data.</text>
</comment>
<dbReference type="Gene3D" id="3.40.1350.10">
    <property type="match status" value="1"/>
</dbReference>
<evidence type="ECO:0000256" key="1">
    <source>
        <dbReference type="ARBA" id="ARBA00022801"/>
    </source>
</evidence>
<dbReference type="InterPro" id="IPR011335">
    <property type="entry name" value="Restrct_endonuc-II-like"/>
</dbReference>
<protein>
    <submittedName>
        <fullName evidence="4">Restriction endonuclease</fullName>
    </submittedName>
</protein>
<gene>
    <name evidence="4" type="ORF">RAK27_00940</name>
</gene>
<dbReference type="GO" id="GO:0015666">
    <property type="term" value="F:restriction endodeoxyribonuclease activity"/>
    <property type="evidence" value="ECO:0007669"/>
    <property type="project" value="TreeGrafter"/>
</dbReference>
<evidence type="ECO:0000256" key="2">
    <source>
        <dbReference type="SAM" id="Phobius"/>
    </source>
</evidence>